<accession>A0ABT2NNG3</accession>
<sequence>MRFGPVPVAASEGAVLAHSLKIGGRKLPKGTVLAPAHVAAIAAAGISTVTVARLEPGDVGEDAAASALAAALVPDPAAAGLALTKPHAGRVNLHATRPGLVEMDAAAIHALNRIDPSITLATLAPMTRVTPDMLVGTVKIISYAVSGAALDAACAAAGASVRVRPVVLKSAGLILTEVAGEGDKLARKAEAAVAARLGALGIALDEVRTVPHEETAIAQAILGLRAPLVLVLTGAATSDLHDTAPEALRRAGGTVRRFGMPVDPGNLLFVGRIGERPVIGLPGCARSPALNGADWVLERTACGLEPGADDIAAMGVGGLLKEIPIRPQPRERSQSR</sequence>
<dbReference type="Proteomes" id="UP001205601">
    <property type="component" value="Unassembled WGS sequence"/>
</dbReference>
<evidence type="ECO:0000259" key="1">
    <source>
        <dbReference type="Pfam" id="PF00994"/>
    </source>
</evidence>
<organism evidence="2 3">
    <name type="scientific">Albidovulum sediminis</name>
    <dbReference type="NCBI Taxonomy" id="3066345"/>
    <lineage>
        <taxon>Bacteria</taxon>
        <taxon>Pseudomonadati</taxon>
        <taxon>Pseudomonadota</taxon>
        <taxon>Alphaproteobacteria</taxon>
        <taxon>Rhodobacterales</taxon>
        <taxon>Paracoccaceae</taxon>
        <taxon>Albidovulum</taxon>
    </lineage>
</organism>
<dbReference type="CDD" id="cd03522">
    <property type="entry name" value="MoeA_like"/>
    <property type="match status" value="1"/>
</dbReference>
<dbReference type="InterPro" id="IPR036425">
    <property type="entry name" value="MoaB/Mog-like_dom_sf"/>
</dbReference>
<dbReference type="Gene3D" id="3.90.105.10">
    <property type="entry name" value="Molybdopterin biosynthesis moea protein, domain 2"/>
    <property type="match status" value="1"/>
</dbReference>
<dbReference type="SUPFAM" id="SSF53218">
    <property type="entry name" value="Molybdenum cofactor biosynthesis proteins"/>
    <property type="match status" value="1"/>
</dbReference>
<reference evidence="3" key="1">
    <citation type="submission" date="2023-07" db="EMBL/GenBank/DDBJ databases">
        <title>Defluviimonas sediminis sp. nov., isolated from mangrove sediment.</title>
        <authorList>
            <person name="Liu L."/>
            <person name="Li J."/>
            <person name="Huang Y."/>
            <person name="Pan J."/>
            <person name="Li M."/>
        </authorList>
    </citation>
    <scope>NUCLEOTIDE SEQUENCE [LARGE SCALE GENOMIC DNA]</scope>
    <source>
        <strain evidence="3">FT324</strain>
    </source>
</reference>
<protein>
    <submittedName>
        <fullName evidence="2">Molybdopterin-binding protein</fullName>
    </submittedName>
</protein>
<dbReference type="RefSeq" id="WP_261496345.1">
    <property type="nucleotide sequence ID" value="NZ_JAOCQF010000002.1"/>
</dbReference>
<keyword evidence="3" id="KW-1185">Reference proteome</keyword>
<feature type="domain" description="MoaB/Mog" evidence="1">
    <location>
        <begin position="190"/>
        <end position="286"/>
    </location>
</feature>
<dbReference type="Pfam" id="PF00994">
    <property type="entry name" value="MoCF_biosynth"/>
    <property type="match status" value="1"/>
</dbReference>
<evidence type="ECO:0000313" key="3">
    <source>
        <dbReference type="Proteomes" id="UP001205601"/>
    </source>
</evidence>
<comment type="caution">
    <text evidence="2">The sequence shown here is derived from an EMBL/GenBank/DDBJ whole genome shotgun (WGS) entry which is preliminary data.</text>
</comment>
<evidence type="ECO:0000313" key="2">
    <source>
        <dbReference type="EMBL" id="MCT8330482.1"/>
    </source>
</evidence>
<dbReference type="InterPro" id="IPR001453">
    <property type="entry name" value="MoaB/Mog_dom"/>
</dbReference>
<name>A0ABT2NNG3_9RHOB</name>
<gene>
    <name evidence="2" type="ORF">N5I32_13215</name>
</gene>
<proteinExistence type="predicted"/>
<dbReference type="Gene3D" id="3.40.980.10">
    <property type="entry name" value="MoaB/Mog-like domain"/>
    <property type="match status" value="1"/>
</dbReference>
<dbReference type="EMBL" id="JAOCQF010000002">
    <property type="protein sequence ID" value="MCT8330482.1"/>
    <property type="molecule type" value="Genomic_DNA"/>
</dbReference>